<evidence type="ECO:0000313" key="2">
    <source>
        <dbReference type="EMBL" id="VEJ20601.1"/>
    </source>
</evidence>
<evidence type="ECO:0000256" key="1">
    <source>
        <dbReference type="SAM" id="MobiDB-lite"/>
    </source>
</evidence>
<proteinExistence type="predicted"/>
<dbReference type="Proteomes" id="UP000268229">
    <property type="component" value="Chromosome"/>
</dbReference>
<name>A0A3S5A203_9NEIS</name>
<protein>
    <submittedName>
        <fullName evidence="2">Uncharacterized protein</fullName>
    </submittedName>
</protein>
<dbReference type="EMBL" id="LR134516">
    <property type="protein sequence ID" value="VEJ20601.1"/>
    <property type="molecule type" value="Genomic_DNA"/>
</dbReference>
<reference evidence="2 3" key="1">
    <citation type="submission" date="2018-12" db="EMBL/GenBank/DDBJ databases">
        <authorList>
            <consortium name="Pathogen Informatics"/>
        </authorList>
    </citation>
    <scope>NUCLEOTIDE SEQUENCE [LARGE SCALE GENOMIC DNA]</scope>
    <source>
        <strain evidence="2 3">NCTC12227</strain>
    </source>
</reference>
<dbReference type="KEGG" id="nani:NCTC12227_00310"/>
<gene>
    <name evidence="2" type="ORF">NCTC12227_00310</name>
</gene>
<keyword evidence="3" id="KW-1185">Reference proteome</keyword>
<evidence type="ECO:0000313" key="3">
    <source>
        <dbReference type="Proteomes" id="UP000268229"/>
    </source>
</evidence>
<organism evidence="2 3">
    <name type="scientific">Neisseria animaloris</name>
    <dbReference type="NCBI Taxonomy" id="326522"/>
    <lineage>
        <taxon>Bacteria</taxon>
        <taxon>Pseudomonadati</taxon>
        <taxon>Pseudomonadota</taxon>
        <taxon>Betaproteobacteria</taxon>
        <taxon>Neisseriales</taxon>
        <taxon>Neisseriaceae</taxon>
        <taxon>Neisseria</taxon>
    </lineage>
</organism>
<dbReference type="AlphaFoldDB" id="A0A3S5A203"/>
<feature type="compositionally biased region" description="Low complexity" evidence="1">
    <location>
        <begin position="66"/>
        <end position="77"/>
    </location>
</feature>
<sequence length="97" mass="9834">MLQNMVFFINLEEEDVLMKKFIALLTTAALSATVMAAPVEKAATSKVEEKVTGSQSAKSAKKTKNSTKAATGTATTGAATVTPLDASGVGAASGVVK</sequence>
<accession>A0A3S5A203</accession>
<feature type="region of interest" description="Disordered" evidence="1">
    <location>
        <begin position="48"/>
        <end position="77"/>
    </location>
</feature>